<organism evidence="2 3">
    <name type="scientific">Jimgerdemannia flammicorona</name>
    <dbReference type="NCBI Taxonomy" id="994334"/>
    <lineage>
        <taxon>Eukaryota</taxon>
        <taxon>Fungi</taxon>
        <taxon>Fungi incertae sedis</taxon>
        <taxon>Mucoromycota</taxon>
        <taxon>Mucoromycotina</taxon>
        <taxon>Endogonomycetes</taxon>
        <taxon>Endogonales</taxon>
        <taxon>Endogonaceae</taxon>
        <taxon>Jimgerdemannia</taxon>
    </lineage>
</organism>
<evidence type="ECO:0008006" key="4">
    <source>
        <dbReference type="Google" id="ProtNLM"/>
    </source>
</evidence>
<evidence type="ECO:0000313" key="2">
    <source>
        <dbReference type="EMBL" id="RUS31581.1"/>
    </source>
</evidence>
<protein>
    <recommendedName>
        <fullName evidence="4">MACPF domain-containing protein</fullName>
    </recommendedName>
</protein>
<reference evidence="2 3" key="1">
    <citation type="journal article" date="2018" name="New Phytol.">
        <title>Phylogenomics of Endogonaceae and evolution of mycorrhizas within Mucoromycota.</title>
        <authorList>
            <person name="Chang Y."/>
            <person name="Desiro A."/>
            <person name="Na H."/>
            <person name="Sandor L."/>
            <person name="Lipzen A."/>
            <person name="Clum A."/>
            <person name="Barry K."/>
            <person name="Grigoriev I.V."/>
            <person name="Martin F.M."/>
            <person name="Stajich J.E."/>
            <person name="Smith M.E."/>
            <person name="Bonito G."/>
            <person name="Spatafora J.W."/>
        </authorList>
    </citation>
    <scope>NUCLEOTIDE SEQUENCE [LARGE SCALE GENOMIC DNA]</scope>
    <source>
        <strain evidence="2 3">AD002</strain>
    </source>
</reference>
<gene>
    <name evidence="2" type="ORF">BC938DRAFT_477508</name>
</gene>
<sequence>MADDSSKQIAIGVTDLLKLYDIFNKRNRQPLVTSDLQGIPDLRLRDFLVCNSTYLLPPFATETVMNKSTTNILAQQHTVDKSSEYGAKLGTNMAELQASQETAIRNNLNTTVEAEKIVSYKLEIINGEVDHVTALFWGPNFQNLWESLNCGQEPMPTYEQLLRLFTKFGTHFVSGVEVGYKRESFSEHHQVSEIKNRTAAVLTPLPHANLHLNIKNDSNAGRSDDKNNVNTQGSQSQPTVLLKFADPLWTLQPVNNRSEDMVSKLKLSFFHRVDRGRDGWHSTDSYGNFNYEPGVLAKIPSSTKEVILLVDDDRLKVTREGTVLAFKCKVYRTLRNVRFQFWKQVTKGKHNTREYEKMWEKAFDLVKGNEEYSIDGTGNQLPMPVIKPNYVVGIAIPLTDQGRQLQYPIICQSKGSKNAQSCWILDKDKKDSDRCIFKRVALKEYGGSFRSEVLSVPLIGFSIKASDIEYYKHILRDDLSGEYQVTYDDEYFDGVRRLIKGDPSHLMDNIQKREETYLMSGIQNREEKISNMTKDEIRGQIQKLNREEISKEIERKHAEEISNKMDVEIAKNEIKVDSEEKAIINRMTKQFAYLMTFMPTTI</sequence>
<dbReference type="EMBL" id="RBNJ01002797">
    <property type="protein sequence ID" value="RUS31581.1"/>
    <property type="molecule type" value="Genomic_DNA"/>
</dbReference>
<comment type="caution">
    <text evidence="2">The sequence shown here is derived from an EMBL/GenBank/DDBJ whole genome shotgun (WGS) entry which is preliminary data.</text>
</comment>
<keyword evidence="3" id="KW-1185">Reference proteome</keyword>
<dbReference type="AlphaFoldDB" id="A0A433QP66"/>
<dbReference type="Proteomes" id="UP000274822">
    <property type="component" value="Unassembled WGS sequence"/>
</dbReference>
<feature type="region of interest" description="Disordered" evidence="1">
    <location>
        <begin position="213"/>
        <end position="236"/>
    </location>
</feature>
<evidence type="ECO:0000313" key="3">
    <source>
        <dbReference type="Proteomes" id="UP000274822"/>
    </source>
</evidence>
<name>A0A433QP66_9FUNG</name>
<proteinExistence type="predicted"/>
<accession>A0A433QP66</accession>
<evidence type="ECO:0000256" key="1">
    <source>
        <dbReference type="SAM" id="MobiDB-lite"/>
    </source>
</evidence>